<keyword evidence="10" id="KW-1133">Transmembrane helix</keyword>
<comment type="similarity">
    <text evidence="3">Belongs to the peptidase S26B family.</text>
</comment>
<dbReference type="EC" id="3.4.21.89" evidence="4"/>
<dbReference type="InterPro" id="IPR019533">
    <property type="entry name" value="Peptidase_S26"/>
</dbReference>
<keyword evidence="11" id="KW-0472">Membrane</keyword>
<gene>
    <name evidence="14" type="ORF">BDW42DRAFT_199843</name>
</gene>
<evidence type="ECO:0000256" key="13">
    <source>
        <dbReference type="ARBA" id="ARBA00047037"/>
    </source>
</evidence>
<dbReference type="GO" id="GO:0005787">
    <property type="term" value="C:signal peptidase complex"/>
    <property type="evidence" value="ECO:0007669"/>
    <property type="project" value="TreeGrafter"/>
</dbReference>
<dbReference type="CDD" id="cd06530">
    <property type="entry name" value="S26_SPase_I"/>
    <property type="match status" value="1"/>
</dbReference>
<keyword evidence="9" id="KW-0735">Signal-anchor</keyword>
<evidence type="ECO:0000256" key="3">
    <source>
        <dbReference type="ARBA" id="ARBA00011035"/>
    </source>
</evidence>
<sequence>MHIRRIPGLFLWVSVALIVPLMFWKALTIIAGSTHPIIVVSTESMTPTFSRGDILFLWNRQSWIQVGEITVCWIKGLPLPMVRRAIRTVVLDTMRQGILTKGDNNVADDTLLYPAGEEFVGREEIIGVVKGSVPWLGWVAILLQTYPQIMHLGGGALLLGIALVT</sequence>
<keyword evidence="8" id="KW-0256">Endoplasmic reticulum</keyword>
<evidence type="ECO:0000256" key="7">
    <source>
        <dbReference type="ARBA" id="ARBA00022692"/>
    </source>
</evidence>
<dbReference type="InterPro" id="IPR036286">
    <property type="entry name" value="LexA/Signal_pep-like_sf"/>
</dbReference>
<dbReference type="GO" id="GO:0009003">
    <property type="term" value="F:signal peptidase activity"/>
    <property type="evidence" value="ECO:0007669"/>
    <property type="project" value="UniProtKB-EC"/>
</dbReference>
<organism evidence="14 15">
    <name type="scientific">Aspergillus taichungensis</name>
    <dbReference type="NCBI Taxonomy" id="482145"/>
    <lineage>
        <taxon>Eukaryota</taxon>
        <taxon>Fungi</taxon>
        <taxon>Dikarya</taxon>
        <taxon>Ascomycota</taxon>
        <taxon>Pezizomycotina</taxon>
        <taxon>Eurotiomycetes</taxon>
        <taxon>Eurotiomycetidae</taxon>
        <taxon>Eurotiales</taxon>
        <taxon>Aspergillaceae</taxon>
        <taxon>Aspergillus</taxon>
        <taxon>Aspergillus subgen. Circumdati</taxon>
    </lineage>
</organism>
<dbReference type="GO" id="GO:0006465">
    <property type="term" value="P:signal peptide processing"/>
    <property type="evidence" value="ECO:0007669"/>
    <property type="project" value="InterPro"/>
</dbReference>
<evidence type="ECO:0000313" key="15">
    <source>
        <dbReference type="Proteomes" id="UP000235023"/>
    </source>
</evidence>
<keyword evidence="15" id="KW-1185">Reference proteome</keyword>
<comment type="subcellular location">
    <subcellularLocation>
        <location evidence="2">Endoplasmic reticulum membrane</location>
        <topology evidence="2">Single-pass type II membrane protein</topology>
    </subcellularLocation>
</comment>
<dbReference type="PRINTS" id="PR00728">
    <property type="entry name" value="SIGNALPTASE"/>
</dbReference>
<dbReference type="Proteomes" id="UP000235023">
    <property type="component" value="Unassembled WGS sequence"/>
</dbReference>
<dbReference type="EMBL" id="KZ559497">
    <property type="protein sequence ID" value="PLN86612.1"/>
    <property type="molecule type" value="Genomic_DNA"/>
</dbReference>
<evidence type="ECO:0000256" key="1">
    <source>
        <dbReference type="ARBA" id="ARBA00000677"/>
    </source>
</evidence>
<evidence type="ECO:0000256" key="4">
    <source>
        <dbReference type="ARBA" id="ARBA00013208"/>
    </source>
</evidence>
<keyword evidence="7" id="KW-0812">Transmembrane</keyword>
<protein>
    <recommendedName>
        <fullName evidence="5">Signal peptidase complex catalytic subunit SEC11</fullName>
        <ecNumber evidence="4">3.4.21.89</ecNumber>
    </recommendedName>
    <alternativeName>
        <fullName evidence="6">Signal peptidase complex catalytic subunit sec11</fullName>
    </alternativeName>
</protein>
<dbReference type="InterPro" id="IPR001733">
    <property type="entry name" value="Peptidase_S26B"/>
</dbReference>
<comment type="catalytic activity">
    <reaction evidence="1">
        <text>Cleavage of hydrophobic, N-terminal signal or leader sequences from secreted and periplasmic proteins.</text>
        <dbReference type="EC" id="3.4.21.89"/>
    </reaction>
</comment>
<dbReference type="PANTHER" id="PTHR10806">
    <property type="entry name" value="SIGNAL PEPTIDASE COMPLEX CATALYTIC SUBUNIT SEC11"/>
    <property type="match status" value="1"/>
</dbReference>
<proteinExistence type="inferred from homology"/>
<evidence type="ECO:0000256" key="6">
    <source>
        <dbReference type="ARBA" id="ARBA00021755"/>
    </source>
</evidence>
<evidence type="ECO:0000256" key="5">
    <source>
        <dbReference type="ARBA" id="ARBA00019685"/>
    </source>
</evidence>
<name>A0A2J5I976_9EURO</name>
<dbReference type="PANTHER" id="PTHR10806:SF6">
    <property type="entry name" value="SIGNAL PEPTIDASE COMPLEX CATALYTIC SUBUNIT SEC11"/>
    <property type="match status" value="1"/>
</dbReference>
<dbReference type="GO" id="GO:0004252">
    <property type="term" value="F:serine-type endopeptidase activity"/>
    <property type="evidence" value="ECO:0007669"/>
    <property type="project" value="InterPro"/>
</dbReference>
<evidence type="ECO:0000256" key="2">
    <source>
        <dbReference type="ARBA" id="ARBA00004648"/>
    </source>
</evidence>
<evidence type="ECO:0000256" key="11">
    <source>
        <dbReference type="ARBA" id="ARBA00023136"/>
    </source>
</evidence>
<evidence type="ECO:0000256" key="12">
    <source>
        <dbReference type="ARBA" id="ARBA00045533"/>
    </source>
</evidence>
<comment type="subunit">
    <text evidence="13">Component of the signal peptidase complex (SPC) composed of a catalytic subunit SEC11 and three accessory subunits SPC1, SPC2 and SPC3. The complex induces a local thinning of the ER membrane which is used to measure the length of the signal peptide (SP) h-region of protein substrates. This ensures the selectivity of the complex towards h-regions shorter than 18-20 amino acids. SPC associates with the translocon complex.</text>
</comment>
<dbReference type="SUPFAM" id="SSF51306">
    <property type="entry name" value="LexA/Signal peptidase"/>
    <property type="match status" value="1"/>
</dbReference>
<evidence type="ECO:0000313" key="14">
    <source>
        <dbReference type="EMBL" id="PLN86612.1"/>
    </source>
</evidence>
<reference evidence="15" key="1">
    <citation type="submission" date="2017-12" db="EMBL/GenBank/DDBJ databases">
        <authorList>
            <consortium name="DOE Joint Genome Institute"/>
            <person name="Mondo S.J."/>
            <person name="Kjaerbolling I."/>
            <person name="Vesth T.C."/>
            <person name="Frisvad J.C."/>
            <person name="Nybo J.L."/>
            <person name="Theobald S."/>
            <person name="Kuo A."/>
            <person name="Bowyer P."/>
            <person name="Matsuda Y."/>
            <person name="Lyhne E.K."/>
            <person name="Kogle M.E."/>
            <person name="Clum A."/>
            <person name="Lipzen A."/>
            <person name="Salamov A."/>
            <person name="Ngan C.Y."/>
            <person name="Daum C."/>
            <person name="Chiniquy J."/>
            <person name="Barry K."/>
            <person name="LaButti K."/>
            <person name="Haridas S."/>
            <person name="Simmons B.A."/>
            <person name="Magnuson J.K."/>
            <person name="Mortensen U.H."/>
            <person name="Larsen T.O."/>
            <person name="Grigoriev I.V."/>
            <person name="Baker S.E."/>
            <person name="Andersen M.R."/>
            <person name="Nordberg H.P."/>
            <person name="Cantor M.N."/>
            <person name="Hua S.X."/>
        </authorList>
    </citation>
    <scope>NUCLEOTIDE SEQUENCE [LARGE SCALE GENOMIC DNA]</scope>
    <source>
        <strain evidence="15">IBT 19404</strain>
    </source>
</reference>
<comment type="function">
    <text evidence="12">Catalytic component of the signal peptidase complex (SPC) which catalyzes the cleavage of N-terminal signal sequences from nascent proteins as they are translocated into the lumen of the endoplasmic reticulum. Specifically cleaves N-terminal signal peptides that contain a hydrophobic alpha-helix (h-region) shorter than 18-20 amino acids.</text>
</comment>
<accession>A0A2J5I976</accession>
<evidence type="ECO:0000256" key="9">
    <source>
        <dbReference type="ARBA" id="ARBA00022968"/>
    </source>
</evidence>
<dbReference type="AlphaFoldDB" id="A0A2J5I976"/>
<evidence type="ECO:0000256" key="8">
    <source>
        <dbReference type="ARBA" id="ARBA00022824"/>
    </source>
</evidence>
<dbReference type="OrthoDB" id="10257561at2759"/>
<evidence type="ECO:0000256" key="10">
    <source>
        <dbReference type="ARBA" id="ARBA00022989"/>
    </source>
</evidence>